<dbReference type="InterPro" id="IPR050640">
    <property type="entry name" value="Bact_2-comp_sensor_kinase"/>
</dbReference>
<evidence type="ECO:0000313" key="9">
    <source>
        <dbReference type="EMBL" id="OXM86571.1"/>
    </source>
</evidence>
<dbReference type="Pfam" id="PF00672">
    <property type="entry name" value="HAMP"/>
    <property type="match status" value="1"/>
</dbReference>
<dbReference type="SUPFAM" id="SSF55874">
    <property type="entry name" value="ATPase domain of HSP90 chaperone/DNA topoisomerase II/histidine kinase"/>
    <property type="match status" value="1"/>
</dbReference>
<dbReference type="CDD" id="cd06225">
    <property type="entry name" value="HAMP"/>
    <property type="match status" value="1"/>
</dbReference>
<dbReference type="InterPro" id="IPR010559">
    <property type="entry name" value="Sig_transdc_His_kin_internal"/>
</dbReference>
<dbReference type="Pfam" id="PF02518">
    <property type="entry name" value="HATPase_c"/>
    <property type="match status" value="1"/>
</dbReference>
<evidence type="ECO:0000313" key="10">
    <source>
        <dbReference type="Proteomes" id="UP000215509"/>
    </source>
</evidence>
<feature type="transmembrane region" description="Helical" evidence="7">
    <location>
        <begin position="20"/>
        <end position="43"/>
    </location>
</feature>
<dbReference type="Gene3D" id="6.10.340.10">
    <property type="match status" value="1"/>
</dbReference>
<keyword evidence="2" id="KW-1003">Cell membrane</keyword>
<dbReference type="SUPFAM" id="SSF158472">
    <property type="entry name" value="HAMP domain-like"/>
    <property type="match status" value="1"/>
</dbReference>
<dbReference type="PROSITE" id="PS50885">
    <property type="entry name" value="HAMP"/>
    <property type="match status" value="1"/>
</dbReference>
<feature type="transmembrane region" description="Helical" evidence="7">
    <location>
        <begin position="309"/>
        <end position="331"/>
    </location>
</feature>
<feature type="domain" description="HAMP" evidence="8">
    <location>
        <begin position="328"/>
        <end position="380"/>
    </location>
</feature>
<evidence type="ECO:0000256" key="4">
    <source>
        <dbReference type="ARBA" id="ARBA00022679"/>
    </source>
</evidence>
<evidence type="ECO:0000259" key="8">
    <source>
        <dbReference type="PROSITE" id="PS50885"/>
    </source>
</evidence>
<keyword evidence="6 7" id="KW-0472">Membrane</keyword>
<comment type="subcellular location">
    <subcellularLocation>
        <location evidence="1">Cell membrane</location>
        <topology evidence="1">Multi-pass membrane protein</topology>
    </subcellularLocation>
</comment>
<keyword evidence="7" id="KW-0812">Transmembrane</keyword>
<evidence type="ECO:0000256" key="7">
    <source>
        <dbReference type="SAM" id="Phobius"/>
    </source>
</evidence>
<dbReference type="Pfam" id="PF06580">
    <property type="entry name" value="His_kinase"/>
    <property type="match status" value="1"/>
</dbReference>
<dbReference type="AlphaFoldDB" id="A0A229UTH7"/>
<keyword evidence="10" id="KW-1185">Reference proteome</keyword>
<evidence type="ECO:0000256" key="6">
    <source>
        <dbReference type="ARBA" id="ARBA00023136"/>
    </source>
</evidence>
<gene>
    <name evidence="9" type="ORF">CF651_08940</name>
</gene>
<keyword evidence="4" id="KW-0808">Transferase</keyword>
<comment type="caution">
    <text evidence="9">The sequence shown here is derived from an EMBL/GenBank/DDBJ whole genome shotgun (WGS) entry which is preliminary data.</text>
</comment>
<evidence type="ECO:0000256" key="5">
    <source>
        <dbReference type="ARBA" id="ARBA00022777"/>
    </source>
</evidence>
<dbReference type="EMBL" id="NMQW01000013">
    <property type="protein sequence ID" value="OXM86571.1"/>
    <property type="molecule type" value="Genomic_DNA"/>
</dbReference>
<dbReference type="InterPro" id="IPR036890">
    <property type="entry name" value="HATPase_C_sf"/>
</dbReference>
<dbReference type="Gene3D" id="3.30.565.10">
    <property type="entry name" value="Histidine kinase-like ATPase, C-terminal domain"/>
    <property type="match status" value="1"/>
</dbReference>
<evidence type="ECO:0000256" key="2">
    <source>
        <dbReference type="ARBA" id="ARBA00022475"/>
    </source>
</evidence>
<sequence>MHFLFHKKGSAYMWLKKSLFAKLLVGMLISAVIPLSLSIVISYKTTSRSVEHQLIELNQNTMDGGMDNIKRYLNDLNHLSVSFYHDQTLMRYLKSADVVPVQTLFISDQVAGIYNNRPEFRSVRYISSLTGQTFTKSDLTQVGVTIPLPAVTIPRNEEEGWEKDKGYEVATIGKERVLAFHRPLVDYPSTLVLGMLSFYVGLDELKRLMRPLSVSEPSEGESVMLYIRQDLQLLYASGSEEETAQVPEASSVGLRMEENRGSINGNMNGRNGVFIYVRDKYQDLPLTMVKFIPASAVNESANRTLNRSLVIQFIAVAFVLVLASILSYVTISPVKRLLRSIARVETGNFDVGPVTGRKDELGVLEHRFHTMIGSLDDLMNREYRNRLELSTARLKMLQAQINPHFLYNTLQSIGTLALRHGSDEISDKIAELGAILRYSMDFETETVPLHKEIQHIEHYMSLQTGRFKNKLSYTLSCPVEARHVQVPKMILQPLVENSIVHGMEKGTGTGTLHIAIELIPAQLCIRVMDNGKGMDAAVIDRIRLEYAARQLHTGQERGIGLINVLQRLRLQYDPGFTWDIQSVPYEATVITLRIPLESIPMNY</sequence>
<reference evidence="9 10" key="1">
    <citation type="submission" date="2017-07" db="EMBL/GenBank/DDBJ databases">
        <title>Genome sequencing and assembly of Paenibacillus rigui.</title>
        <authorList>
            <person name="Mayilraj S."/>
        </authorList>
    </citation>
    <scope>NUCLEOTIDE SEQUENCE [LARGE SCALE GENOMIC DNA]</scope>
    <source>
        <strain evidence="9 10">JCM 16352</strain>
    </source>
</reference>
<dbReference type="Proteomes" id="UP000215509">
    <property type="component" value="Unassembled WGS sequence"/>
</dbReference>
<evidence type="ECO:0000256" key="1">
    <source>
        <dbReference type="ARBA" id="ARBA00004651"/>
    </source>
</evidence>
<protein>
    <recommendedName>
        <fullName evidence="8">HAMP domain-containing protein</fullName>
    </recommendedName>
</protein>
<dbReference type="PANTHER" id="PTHR34220">
    <property type="entry name" value="SENSOR HISTIDINE KINASE YPDA"/>
    <property type="match status" value="1"/>
</dbReference>
<dbReference type="GO" id="GO:0005886">
    <property type="term" value="C:plasma membrane"/>
    <property type="evidence" value="ECO:0007669"/>
    <property type="project" value="UniProtKB-SubCell"/>
</dbReference>
<dbReference type="InterPro" id="IPR003594">
    <property type="entry name" value="HATPase_dom"/>
</dbReference>
<dbReference type="GO" id="GO:0000155">
    <property type="term" value="F:phosphorelay sensor kinase activity"/>
    <property type="evidence" value="ECO:0007669"/>
    <property type="project" value="InterPro"/>
</dbReference>
<dbReference type="SMART" id="SM00304">
    <property type="entry name" value="HAMP"/>
    <property type="match status" value="1"/>
</dbReference>
<evidence type="ECO:0000256" key="3">
    <source>
        <dbReference type="ARBA" id="ARBA00022553"/>
    </source>
</evidence>
<dbReference type="InterPro" id="IPR003660">
    <property type="entry name" value="HAMP_dom"/>
</dbReference>
<proteinExistence type="predicted"/>
<keyword evidence="3" id="KW-0597">Phosphoprotein</keyword>
<dbReference type="PANTHER" id="PTHR34220:SF7">
    <property type="entry name" value="SENSOR HISTIDINE KINASE YPDA"/>
    <property type="match status" value="1"/>
</dbReference>
<organism evidence="9 10">
    <name type="scientific">Paenibacillus rigui</name>
    <dbReference type="NCBI Taxonomy" id="554312"/>
    <lineage>
        <taxon>Bacteria</taxon>
        <taxon>Bacillati</taxon>
        <taxon>Bacillota</taxon>
        <taxon>Bacilli</taxon>
        <taxon>Bacillales</taxon>
        <taxon>Paenibacillaceae</taxon>
        <taxon>Paenibacillus</taxon>
    </lineage>
</organism>
<keyword evidence="7" id="KW-1133">Transmembrane helix</keyword>
<accession>A0A229UTH7</accession>
<keyword evidence="5" id="KW-0418">Kinase</keyword>
<name>A0A229UTH7_9BACL</name>